<dbReference type="PANTHER" id="PTHR43021:SF2">
    <property type="entry name" value="CATION_H+ EXCHANGER DOMAIN-CONTAINING PROTEIN"/>
    <property type="match status" value="1"/>
</dbReference>
<name>V5WD80_9SPIO</name>
<dbReference type="eggNOG" id="COG0475">
    <property type="taxonomic scope" value="Bacteria"/>
</dbReference>
<keyword evidence="3 5" id="KW-1133">Transmembrane helix</keyword>
<feature type="transmembrane region" description="Helical" evidence="5">
    <location>
        <begin position="137"/>
        <end position="157"/>
    </location>
</feature>
<evidence type="ECO:0000256" key="1">
    <source>
        <dbReference type="ARBA" id="ARBA00004141"/>
    </source>
</evidence>
<dbReference type="HOGENOM" id="CLU_031031_2_1_12"/>
<sequence length="438" mass="46451">MDEGAEFLTLARETFENIQLFFTHHMLMSVGLLLLSGYFLARLASRVKLPEVTGFIIAGLVMGESILGFVPHHVSSDMSLVTEVALGLIALTIGGEFYWVKLKSMGPGVVIITLIQIFAAFISTTLGLYLFNMELPYAMILGAIATATAPAATVAIVQSLNASGKFVDYLYGVVALDDAGAVIVFGVVFALVGGIIDPQAAQGVVQSASEAAHGGGHGTGRVILHALMEVVMSVGTGALAGYILHLLVRKKRKPNEIMIISLGVVFFTIGLAVAFNLSPLLTNMAAGAVIINLGARNHRIFHILEPLTPPIYALFFVLAGSELDLSILGDPRVVLLGSVYILFRALGKYGGVWVGAKIARSPRGISEYLGLCMLPQAGVAIGLTLMVQASPLGQQLMAHNPAILSDMINIVLISVFINELFGPPLSKFALVRGLELEE</sequence>
<keyword evidence="4 5" id="KW-0472">Membrane</keyword>
<feature type="transmembrane region" description="Helical" evidence="5">
    <location>
        <begin position="368"/>
        <end position="390"/>
    </location>
</feature>
<dbReference type="EMBL" id="CP006939">
    <property type="protein sequence ID" value="AHC13545.1"/>
    <property type="molecule type" value="Genomic_DNA"/>
</dbReference>
<feature type="transmembrane region" description="Helical" evidence="5">
    <location>
        <begin position="334"/>
        <end position="356"/>
    </location>
</feature>
<dbReference type="GO" id="GO:0015297">
    <property type="term" value="F:antiporter activity"/>
    <property type="evidence" value="ECO:0007669"/>
    <property type="project" value="InterPro"/>
</dbReference>
<feature type="transmembrane region" description="Helical" evidence="5">
    <location>
        <begin position="109"/>
        <end position="131"/>
    </location>
</feature>
<reference evidence="7 8" key="1">
    <citation type="journal article" date="2015" name="Stand. Genomic Sci.">
        <title>Complete genome sequence and description of Salinispira pacifica gen. nov., sp. nov., a novel spirochaete isolated form a hypersaline microbial mat.</title>
        <authorList>
            <person name="Ben Hania W."/>
            <person name="Joseph M."/>
            <person name="Schumann P."/>
            <person name="Bunk B."/>
            <person name="Fiebig A."/>
            <person name="Sproer C."/>
            <person name="Klenk H.P."/>
            <person name="Fardeau M.L."/>
            <person name="Spring S."/>
        </authorList>
    </citation>
    <scope>NUCLEOTIDE SEQUENCE [LARGE SCALE GENOMIC DNA]</scope>
    <source>
        <strain evidence="7 8">L21-RPul-D2</strain>
    </source>
</reference>
<evidence type="ECO:0000259" key="6">
    <source>
        <dbReference type="Pfam" id="PF00999"/>
    </source>
</evidence>
<organism evidence="7 8">
    <name type="scientific">Salinispira pacifica</name>
    <dbReference type="NCBI Taxonomy" id="1307761"/>
    <lineage>
        <taxon>Bacteria</taxon>
        <taxon>Pseudomonadati</taxon>
        <taxon>Spirochaetota</taxon>
        <taxon>Spirochaetia</taxon>
        <taxon>Spirochaetales</taxon>
        <taxon>Spirochaetaceae</taxon>
        <taxon>Salinispira</taxon>
    </lineage>
</organism>
<dbReference type="Proteomes" id="UP000018680">
    <property type="component" value="Chromosome"/>
</dbReference>
<dbReference type="GO" id="GO:0016020">
    <property type="term" value="C:membrane"/>
    <property type="evidence" value="ECO:0007669"/>
    <property type="project" value="UniProtKB-SubCell"/>
</dbReference>
<keyword evidence="8" id="KW-1185">Reference proteome</keyword>
<protein>
    <submittedName>
        <fullName evidence="7">Putative Na(+)/H(+) antiporter</fullName>
    </submittedName>
</protein>
<evidence type="ECO:0000256" key="4">
    <source>
        <dbReference type="ARBA" id="ARBA00023136"/>
    </source>
</evidence>
<evidence type="ECO:0000256" key="2">
    <source>
        <dbReference type="ARBA" id="ARBA00022692"/>
    </source>
</evidence>
<feature type="transmembrane region" description="Helical" evidence="5">
    <location>
        <begin position="222"/>
        <end position="245"/>
    </location>
</feature>
<feature type="domain" description="Cation/H+ exchanger transmembrane" evidence="6">
    <location>
        <begin position="38"/>
        <end position="422"/>
    </location>
</feature>
<feature type="transmembrane region" description="Helical" evidence="5">
    <location>
        <begin position="257"/>
        <end position="275"/>
    </location>
</feature>
<evidence type="ECO:0000313" key="7">
    <source>
        <dbReference type="EMBL" id="AHC13545.1"/>
    </source>
</evidence>
<dbReference type="KEGG" id="slr:L21SP2_0101"/>
<feature type="transmembrane region" description="Helical" evidence="5">
    <location>
        <begin position="20"/>
        <end position="40"/>
    </location>
</feature>
<gene>
    <name evidence="7" type="ORF">L21SP2_0101</name>
</gene>
<proteinExistence type="predicted"/>
<dbReference type="InterPro" id="IPR006153">
    <property type="entry name" value="Cation/H_exchanger_TM"/>
</dbReference>
<dbReference type="PANTHER" id="PTHR43021">
    <property type="entry name" value="NA(+)/H(+) ANTIPORTER-RELATED"/>
    <property type="match status" value="1"/>
</dbReference>
<dbReference type="RefSeq" id="WP_024266478.1">
    <property type="nucleotide sequence ID" value="NC_023035.1"/>
</dbReference>
<feature type="transmembrane region" description="Helical" evidence="5">
    <location>
        <begin position="80"/>
        <end position="100"/>
    </location>
</feature>
<evidence type="ECO:0000313" key="8">
    <source>
        <dbReference type="Proteomes" id="UP000018680"/>
    </source>
</evidence>
<feature type="transmembrane region" description="Helical" evidence="5">
    <location>
        <begin position="169"/>
        <end position="196"/>
    </location>
</feature>
<dbReference type="InterPro" id="IPR038770">
    <property type="entry name" value="Na+/solute_symporter_sf"/>
</dbReference>
<evidence type="ECO:0000256" key="5">
    <source>
        <dbReference type="SAM" id="Phobius"/>
    </source>
</evidence>
<comment type="subcellular location">
    <subcellularLocation>
        <location evidence="1">Membrane</location>
        <topology evidence="1">Multi-pass membrane protein</topology>
    </subcellularLocation>
</comment>
<feature type="transmembrane region" description="Helical" evidence="5">
    <location>
        <begin position="52"/>
        <end position="74"/>
    </location>
</feature>
<accession>V5WD80</accession>
<dbReference type="TCDB" id="2.A.37.3.3">
    <property type="family name" value="the monovalent cation:proton antiporter-2 (cpa2) family"/>
</dbReference>
<dbReference type="OrthoDB" id="9778229at2"/>
<dbReference type="Gene3D" id="1.20.1530.20">
    <property type="match status" value="1"/>
</dbReference>
<dbReference type="GO" id="GO:1902600">
    <property type="term" value="P:proton transmembrane transport"/>
    <property type="evidence" value="ECO:0007669"/>
    <property type="project" value="InterPro"/>
</dbReference>
<dbReference type="AlphaFoldDB" id="V5WD80"/>
<dbReference type="Pfam" id="PF00999">
    <property type="entry name" value="Na_H_Exchanger"/>
    <property type="match status" value="1"/>
</dbReference>
<keyword evidence="2 5" id="KW-0812">Transmembrane</keyword>
<evidence type="ECO:0000256" key="3">
    <source>
        <dbReference type="ARBA" id="ARBA00022989"/>
    </source>
</evidence>
<feature type="transmembrane region" description="Helical" evidence="5">
    <location>
        <begin position="402"/>
        <end position="422"/>
    </location>
</feature>
<dbReference type="STRING" id="1307761.L21SP2_0101"/>